<dbReference type="GO" id="GO:0005886">
    <property type="term" value="C:plasma membrane"/>
    <property type="evidence" value="ECO:0007669"/>
    <property type="project" value="UniProtKB-SubCell"/>
</dbReference>
<feature type="transmembrane region" description="Helical" evidence="6">
    <location>
        <begin position="56"/>
        <end position="78"/>
    </location>
</feature>
<keyword evidence="3 6" id="KW-0812">Transmembrane</keyword>
<evidence type="ECO:0000256" key="3">
    <source>
        <dbReference type="ARBA" id="ARBA00022692"/>
    </source>
</evidence>
<evidence type="ECO:0000259" key="7">
    <source>
        <dbReference type="Pfam" id="PF09335"/>
    </source>
</evidence>
<sequence length="172" mass="17819">MIDAAAGLTIDLVARYGVVVLFLVFVLEGALVGKVIPTRTLFVAVVVAMGTSLLDVVPVLAAAVLGATVGQSILFVLVRRREIDLAAIDRVPIDAEGLDRAEGWLDRWGSPAIAVTNVLPVARGSLIVPMAMSDTPAYRFSAWSMAGSTVYGGALVGVAIGIESLAVLAGLF</sequence>
<comment type="subcellular location">
    <subcellularLocation>
        <location evidence="1">Cell membrane</location>
        <topology evidence="1">Multi-pass membrane protein</topology>
    </subcellularLocation>
</comment>
<dbReference type="InterPro" id="IPR032816">
    <property type="entry name" value="VTT_dom"/>
</dbReference>
<dbReference type="Pfam" id="PF09335">
    <property type="entry name" value="VTT_dom"/>
    <property type="match status" value="1"/>
</dbReference>
<dbReference type="PANTHER" id="PTHR42709:SF6">
    <property type="entry name" value="UNDECAPRENYL PHOSPHATE TRANSPORTER A"/>
    <property type="match status" value="1"/>
</dbReference>
<keyword evidence="4 6" id="KW-1133">Transmembrane helix</keyword>
<name>A0AAE3FT56_9EURY</name>
<keyword evidence="2" id="KW-1003">Cell membrane</keyword>
<evidence type="ECO:0000256" key="4">
    <source>
        <dbReference type="ARBA" id="ARBA00022989"/>
    </source>
</evidence>
<dbReference type="Proteomes" id="UP001202674">
    <property type="component" value="Unassembled WGS sequence"/>
</dbReference>
<dbReference type="RefSeq" id="WP_250597936.1">
    <property type="nucleotide sequence ID" value="NZ_JAKRVY010000008.1"/>
</dbReference>
<accession>A0AAE3FT56</accession>
<reference evidence="8 9" key="1">
    <citation type="journal article" date="2022" name="Syst. Appl. Microbiol.">
        <title>Natronocalculus amylovorans gen. nov., sp. nov., and Natranaeroarchaeum aerophilus sp. nov., dominant culturable amylolytic natronoarchaea from hypersaline soda lakes in southwestern Siberia.</title>
        <authorList>
            <person name="Sorokin D.Y."/>
            <person name="Elcheninov A.G."/>
            <person name="Khizhniak T.V."/>
            <person name="Koenen M."/>
            <person name="Bale N.J."/>
            <person name="Damste J.S.S."/>
            <person name="Kublanov I.V."/>
        </authorList>
    </citation>
    <scope>NUCLEOTIDE SEQUENCE [LARGE SCALE GENOMIC DNA]</scope>
    <source>
        <strain evidence="8 9">AArc-St1-1</strain>
    </source>
</reference>
<gene>
    <name evidence="8" type="ORF">AArcSt11_13865</name>
</gene>
<comment type="caution">
    <text evidence="8">The sequence shown here is derived from an EMBL/GenBank/DDBJ whole genome shotgun (WGS) entry which is preliminary data.</text>
</comment>
<dbReference type="PANTHER" id="PTHR42709">
    <property type="entry name" value="ALKALINE PHOSPHATASE LIKE PROTEIN"/>
    <property type="match status" value="1"/>
</dbReference>
<proteinExistence type="predicted"/>
<evidence type="ECO:0000256" key="5">
    <source>
        <dbReference type="ARBA" id="ARBA00023136"/>
    </source>
</evidence>
<dbReference type="InterPro" id="IPR051311">
    <property type="entry name" value="DedA_domain"/>
</dbReference>
<feature type="transmembrane region" description="Helical" evidence="6">
    <location>
        <begin position="12"/>
        <end position="36"/>
    </location>
</feature>
<feature type="domain" description="VTT" evidence="7">
    <location>
        <begin position="37"/>
        <end position="150"/>
    </location>
</feature>
<evidence type="ECO:0000256" key="6">
    <source>
        <dbReference type="SAM" id="Phobius"/>
    </source>
</evidence>
<protein>
    <submittedName>
        <fullName evidence="8">VTT domain-containing protein</fullName>
    </submittedName>
</protein>
<keyword evidence="5 6" id="KW-0472">Membrane</keyword>
<organism evidence="8 9">
    <name type="scientific">Natranaeroarchaeum aerophilus</name>
    <dbReference type="NCBI Taxonomy" id="2917711"/>
    <lineage>
        <taxon>Archaea</taxon>
        <taxon>Methanobacteriati</taxon>
        <taxon>Methanobacteriota</taxon>
        <taxon>Stenosarchaea group</taxon>
        <taxon>Halobacteria</taxon>
        <taxon>Halobacteriales</taxon>
        <taxon>Natronoarchaeaceae</taxon>
        <taxon>Natranaeroarchaeum</taxon>
    </lineage>
</organism>
<evidence type="ECO:0000256" key="1">
    <source>
        <dbReference type="ARBA" id="ARBA00004651"/>
    </source>
</evidence>
<feature type="transmembrane region" description="Helical" evidence="6">
    <location>
        <begin position="149"/>
        <end position="171"/>
    </location>
</feature>
<dbReference type="EMBL" id="JAKRVY010000008">
    <property type="protein sequence ID" value="MCL9814741.1"/>
    <property type="molecule type" value="Genomic_DNA"/>
</dbReference>
<evidence type="ECO:0000313" key="8">
    <source>
        <dbReference type="EMBL" id="MCL9814741.1"/>
    </source>
</evidence>
<evidence type="ECO:0000313" key="9">
    <source>
        <dbReference type="Proteomes" id="UP001202674"/>
    </source>
</evidence>
<evidence type="ECO:0000256" key="2">
    <source>
        <dbReference type="ARBA" id="ARBA00022475"/>
    </source>
</evidence>
<dbReference type="AlphaFoldDB" id="A0AAE3FT56"/>
<keyword evidence="9" id="KW-1185">Reference proteome</keyword>